<keyword evidence="1" id="KW-0175">Coiled coil</keyword>
<gene>
    <name evidence="4" type="ORF">PPENT_87.1.T0220309</name>
</gene>
<protein>
    <recommendedName>
        <fullName evidence="6">Transmembrane protein</fullName>
    </recommendedName>
</protein>
<evidence type="ECO:0000256" key="2">
    <source>
        <dbReference type="SAM" id="MobiDB-lite"/>
    </source>
</evidence>
<feature type="transmembrane region" description="Helical" evidence="3">
    <location>
        <begin position="289"/>
        <end position="312"/>
    </location>
</feature>
<dbReference type="OrthoDB" id="308474at2759"/>
<evidence type="ECO:0000256" key="1">
    <source>
        <dbReference type="SAM" id="Coils"/>
    </source>
</evidence>
<dbReference type="Proteomes" id="UP000689195">
    <property type="component" value="Unassembled WGS sequence"/>
</dbReference>
<accession>A0A8S1TDI2</accession>
<comment type="caution">
    <text evidence="4">The sequence shown here is derived from an EMBL/GenBank/DDBJ whole genome shotgun (WGS) entry which is preliminary data.</text>
</comment>
<feature type="region of interest" description="Disordered" evidence="2">
    <location>
        <begin position="69"/>
        <end position="101"/>
    </location>
</feature>
<evidence type="ECO:0000313" key="5">
    <source>
        <dbReference type="Proteomes" id="UP000689195"/>
    </source>
</evidence>
<feature type="transmembrane region" description="Helical" evidence="3">
    <location>
        <begin position="251"/>
        <end position="269"/>
    </location>
</feature>
<sequence length="387" mass="45131">MIFDLTGLDIAIAQISLNFLVSISFLIRSKYNQRIQQKSQKNILKKNKKKQSDNNFQTKITIQNQTSSIKKNISAQKSLKSNELEQNNSKKNQAEHYPQSSGLILSPCNKILENDKLISDTNRQTHRSSLVPILQTQKQQTTSKSSNCSQNIIQLNPKPSSDQNKSIINQLKENPSFGGSKLVQCQQCKADNSVEQSDDIITIERKRNMSVPSEIKEDENQEQQIQKKQQEELKQKIQQQKEIEYTQYIQLQNHFLLFSCMFFVQSIIQKMNSDLKLYEEINLNNILEIYSLQACIGALYFNVIQALLIIFLEKILKCHKLITRLSFSAYNISIPFYLYSTIEEENRMINLEFLLMIGCIYFLQFLVFIFCRILNWKNYPLTLFLTF</sequence>
<keyword evidence="3" id="KW-0472">Membrane</keyword>
<name>A0A8S1TDI2_9CILI</name>
<evidence type="ECO:0008006" key="6">
    <source>
        <dbReference type="Google" id="ProtNLM"/>
    </source>
</evidence>
<feature type="transmembrane region" description="Helical" evidence="3">
    <location>
        <begin position="351"/>
        <end position="371"/>
    </location>
</feature>
<keyword evidence="5" id="KW-1185">Reference proteome</keyword>
<evidence type="ECO:0000256" key="3">
    <source>
        <dbReference type="SAM" id="Phobius"/>
    </source>
</evidence>
<keyword evidence="3" id="KW-0812">Transmembrane</keyword>
<feature type="compositionally biased region" description="Polar residues" evidence="2">
    <location>
        <begin position="69"/>
        <end position="91"/>
    </location>
</feature>
<dbReference type="AlphaFoldDB" id="A0A8S1TDI2"/>
<organism evidence="4 5">
    <name type="scientific">Paramecium pentaurelia</name>
    <dbReference type="NCBI Taxonomy" id="43138"/>
    <lineage>
        <taxon>Eukaryota</taxon>
        <taxon>Sar</taxon>
        <taxon>Alveolata</taxon>
        <taxon>Ciliophora</taxon>
        <taxon>Intramacronucleata</taxon>
        <taxon>Oligohymenophorea</taxon>
        <taxon>Peniculida</taxon>
        <taxon>Parameciidae</taxon>
        <taxon>Paramecium</taxon>
    </lineage>
</organism>
<keyword evidence="3" id="KW-1133">Transmembrane helix</keyword>
<feature type="transmembrane region" description="Helical" evidence="3">
    <location>
        <begin position="6"/>
        <end position="27"/>
    </location>
</feature>
<dbReference type="EMBL" id="CAJJDO010000022">
    <property type="protein sequence ID" value="CAD8152161.1"/>
    <property type="molecule type" value="Genomic_DNA"/>
</dbReference>
<evidence type="ECO:0000313" key="4">
    <source>
        <dbReference type="EMBL" id="CAD8152161.1"/>
    </source>
</evidence>
<proteinExistence type="predicted"/>
<feature type="coiled-coil region" evidence="1">
    <location>
        <begin position="213"/>
        <end position="243"/>
    </location>
</feature>
<reference evidence="4" key="1">
    <citation type="submission" date="2021-01" db="EMBL/GenBank/DDBJ databases">
        <authorList>
            <consortium name="Genoscope - CEA"/>
            <person name="William W."/>
        </authorList>
    </citation>
    <scope>NUCLEOTIDE SEQUENCE</scope>
</reference>